<protein>
    <submittedName>
        <fullName evidence="5">Glutathione-dependent formaldehyde activating enzyme</fullName>
    </submittedName>
</protein>
<organism evidence="5 6">
    <name type="scientific">Alcanivorax xiamenensis</name>
    <dbReference type="NCBI Taxonomy" id="1177156"/>
    <lineage>
        <taxon>Bacteria</taxon>
        <taxon>Pseudomonadati</taxon>
        <taxon>Pseudomonadota</taxon>
        <taxon>Gammaproteobacteria</taxon>
        <taxon>Oceanospirillales</taxon>
        <taxon>Alcanivoracaceae</taxon>
        <taxon>Alcanivorax</taxon>
    </lineage>
</organism>
<name>A0ABQ6YCG3_9GAMM</name>
<sequence>MSSSAFSLSALFPGEAFTVTRGEPVIGGLRGATRHFFCDYCMSWLFTRPEGEVDLVNVRSSMFENLADYRPFIETFTKAKLEWASTGAVHGFDEFPPQEQFPSLLQQYADSVE</sequence>
<keyword evidence="2" id="KW-0479">Metal-binding</keyword>
<evidence type="ECO:0000313" key="5">
    <source>
        <dbReference type="EMBL" id="KAF0807749.1"/>
    </source>
</evidence>
<gene>
    <name evidence="5" type="ORF">A6D6_00746</name>
</gene>
<evidence type="ECO:0000259" key="4">
    <source>
        <dbReference type="Pfam" id="PF04828"/>
    </source>
</evidence>
<reference evidence="5 6" key="1">
    <citation type="submission" date="2012-09" db="EMBL/GenBank/DDBJ databases">
        <title>Genome Sequence of alkane-degrading Bacterium Alcanivorax sp. 6-D-6.</title>
        <authorList>
            <person name="Lai Q."/>
            <person name="Shao Z."/>
        </authorList>
    </citation>
    <scope>NUCLEOTIDE SEQUENCE [LARGE SCALE GENOMIC DNA]</scope>
    <source>
        <strain evidence="5 6">6-D-6</strain>
    </source>
</reference>
<accession>A0ABQ6YCG3</accession>
<feature type="domain" description="CENP-V/GFA" evidence="4">
    <location>
        <begin position="2"/>
        <end position="78"/>
    </location>
</feature>
<comment type="similarity">
    <text evidence="1">Belongs to the Gfa family.</text>
</comment>
<evidence type="ECO:0000313" key="6">
    <source>
        <dbReference type="Proteomes" id="UP000771797"/>
    </source>
</evidence>
<dbReference type="EMBL" id="AQPF01000003">
    <property type="protein sequence ID" value="KAF0807749.1"/>
    <property type="molecule type" value="Genomic_DNA"/>
</dbReference>
<dbReference type="Gene3D" id="3.90.1590.10">
    <property type="entry name" value="glutathione-dependent formaldehyde- activating enzyme (gfa)"/>
    <property type="match status" value="1"/>
</dbReference>
<evidence type="ECO:0000256" key="3">
    <source>
        <dbReference type="ARBA" id="ARBA00022833"/>
    </source>
</evidence>
<comment type="caution">
    <text evidence="5">The sequence shown here is derived from an EMBL/GenBank/DDBJ whole genome shotgun (WGS) entry which is preliminary data.</text>
</comment>
<proteinExistence type="inferred from homology"/>
<keyword evidence="3" id="KW-0862">Zinc</keyword>
<keyword evidence="6" id="KW-1185">Reference proteome</keyword>
<dbReference type="InterPro" id="IPR011057">
    <property type="entry name" value="Mss4-like_sf"/>
</dbReference>
<dbReference type="Pfam" id="PF04828">
    <property type="entry name" value="GFA"/>
    <property type="match status" value="1"/>
</dbReference>
<dbReference type="Proteomes" id="UP000771797">
    <property type="component" value="Unassembled WGS sequence"/>
</dbReference>
<evidence type="ECO:0000256" key="1">
    <source>
        <dbReference type="ARBA" id="ARBA00005495"/>
    </source>
</evidence>
<dbReference type="InterPro" id="IPR006913">
    <property type="entry name" value="CENP-V/GFA"/>
</dbReference>
<evidence type="ECO:0000256" key="2">
    <source>
        <dbReference type="ARBA" id="ARBA00022723"/>
    </source>
</evidence>
<dbReference type="SUPFAM" id="SSF51316">
    <property type="entry name" value="Mss4-like"/>
    <property type="match status" value="1"/>
</dbReference>